<dbReference type="InterPro" id="IPR033761">
    <property type="entry name" value="SeqA_N"/>
</dbReference>
<protein>
    <recommendedName>
        <fullName evidence="1">Negative modulator of initiation of replication SeqA N-terminal domain-containing protein</fullName>
    </recommendedName>
</protein>
<dbReference type="Proteomes" id="UP001432180">
    <property type="component" value="Chromosome"/>
</dbReference>
<dbReference type="RefSeq" id="WP_328985571.1">
    <property type="nucleotide sequence ID" value="NZ_CP121472.1"/>
</dbReference>
<reference evidence="2 3" key="1">
    <citation type="journal article" date="2023" name="Microorganisms">
        <title>Thiorhodovibrio frisius and Trv. litoralis spp. nov., Two Novel Members from a Clade of Fastidious Purple Sulfur Bacteria That Exhibit Unique Red-Shifted Light-Harvesting Capabilities.</title>
        <authorList>
            <person name="Methner A."/>
            <person name="Kuzyk S.B."/>
            <person name="Petersen J."/>
            <person name="Bauer S."/>
            <person name="Brinkmann H."/>
            <person name="Sichau K."/>
            <person name="Wanner G."/>
            <person name="Wolf J."/>
            <person name="Neumann-Schaal M."/>
            <person name="Henke P."/>
            <person name="Tank M."/>
            <person name="Sproer C."/>
            <person name="Bunk B."/>
            <person name="Overmann J."/>
        </authorList>
    </citation>
    <scope>NUCLEOTIDE SEQUENCE [LARGE SCALE GENOMIC DNA]</scope>
    <source>
        <strain evidence="2 3">DSM 6702</strain>
    </source>
</reference>
<organism evidence="2 3">
    <name type="scientific">Thiorhodovibrio winogradskyi</name>
    <dbReference type="NCBI Taxonomy" id="77007"/>
    <lineage>
        <taxon>Bacteria</taxon>
        <taxon>Pseudomonadati</taxon>
        <taxon>Pseudomonadota</taxon>
        <taxon>Gammaproteobacteria</taxon>
        <taxon>Chromatiales</taxon>
        <taxon>Chromatiaceae</taxon>
        <taxon>Thiorhodovibrio</taxon>
    </lineage>
</organism>
<dbReference type="Gene3D" id="1.20.1380.10">
    <property type="entry name" value="Replication modulator SeqA, C-terminal DNA-binding domain"/>
    <property type="match status" value="1"/>
</dbReference>
<dbReference type="Pfam" id="PF17206">
    <property type="entry name" value="SeqA_N"/>
    <property type="match status" value="1"/>
</dbReference>
<dbReference type="EMBL" id="CP121472">
    <property type="protein sequence ID" value="WPL19823.1"/>
    <property type="molecule type" value="Genomic_DNA"/>
</dbReference>
<evidence type="ECO:0000259" key="1">
    <source>
        <dbReference type="Pfam" id="PF17206"/>
    </source>
</evidence>
<evidence type="ECO:0000313" key="2">
    <source>
        <dbReference type="EMBL" id="WPL19823.1"/>
    </source>
</evidence>
<feature type="domain" description="Negative modulator of initiation of replication SeqA N-terminal" evidence="1">
    <location>
        <begin position="1"/>
        <end position="35"/>
    </location>
</feature>
<dbReference type="InterPro" id="IPR036835">
    <property type="entry name" value="SeqA_DNA-bd_C_sf"/>
</dbReference>
<proteinExistence type="predicted"/>
<sequence>MRQIEIDDEVFGYLQSQARAFVDTPNLTLRRLFQLEKNPPKPAVVAPSQQKTRKKLPKANLLALISSGLLQDGQSVFLVDYQDNKLTQYRAVIAGSSLKWHGQTYSMSDLAQELLKKEGYSSTSVRGPTHWCTDDGITIKTLWQQYLSKTTLANS</sequence>
<gene>
    <name evidence="2" type="ORF">Thiowin_04968</name>
</gene>
<name>A0ABZ0SFM3_9GAMM</name>
<evidence type="ECO:0000313" key="3">
    <source>
        <dbReference type="Proteomes" id="UP001432180"/>
    </source>
</evidence>
<accession>A0ABZ0SFM3</accession>
<keyword evidence="3" id="KW-1185">Reference proteome</keyword>